<dbReference type="GO" id="GO:0051213">
    <property type="term" value="F:dioxygenase activity"/>
    <property type="evidence" value="ECO:0007669"/>
    <property type="project" value="UniProtKB-KW"/>
</dbReference>
<name>A0A4R6QSA1_9BURK</name>
<dbReference type="OrthoDB" id="21665at2"/>
<dbReference type="Proteomes" id="UP000295361">
    <property type="component" value="Unassembled WGS sequence"/>
</dbReference>
<dbReference type="AlphaFoldDB" id="A0A4R6QSA1"/>
<keyword evidence="3" id="KW-0560">Oxidoreductase</keyword>
<reference evidence="5 6" key="1">
    <citation type="submission" date="2019-03" db="EMBL/GenBank/DDBJ databases">
        <title>Genomic Encyclopedia of Type Strains, Phase IV (KMG-IV): sequencing the most valuable type-strain genomes for metagenomic binning, comparative biology and taxonomic classification.</title>
        <authorList>
            <person name="Goeker M."/>
        </authorList>
    </citation>
    <scope>NUCLEOTIDE SEQUENCE [LARGE SCALE GENOMIC DNA]</scope>
    <source>
        <strain evidence="5 6">DSM 16998</strain>
    </source>
</reference>
<dbReference type="InterPro" id="IPR051821">
    <property type="entry name" value="Asp/Asn_beta-hydroxylase"/>
</dbReference>
<comment type="similarity">
    <text evidence="1">Belongs to the aspartyl/asparaginyl beta-hydroxylase family.</text>
</comment>
<keyword evidence="6" id="KW-1185">Reference proteome</keyword>
<evidence type="ECO:0000313" key="5">
    <source>
        <dbReference type="EMBL" id="TDP74404.1"/>
    </source>
</evidence>
<dbReference type="Pfam" id="PF05118">
    <property type="entry name" value="Asp_Arg_Hydrox"/>
    <property type="match status" value="1"/>
</dbReference>
<dbReference type="InterPro" id="IPR011990">
    <property type="entry name" value="TPR-like_helical_dom_sf"/>
</dbReference>
<feature type="domain" description="Aspartyl/asparaginy/proline hydroxylase" evidence="4">
    <location>
        <begin position="240"/>
        <end position="402"/>
    </location>
</feature>
<dbReference type="InterPro" id="IPR027443">
    <property type="entry name" value="IPNS-like_sf"/>
</dbReference>
<dbReference type="RefSeq" id="WP_133699032.1">
    <property type="nucleotide sequence ID" value="NZ_SNXS01000001.1"/>
</dbReference>
<dbReference type="Gene3D" id="2.60.120.330">
    <property type="entry name" value="B-lactam Antibiotic, Isopenicillin N Synthase, Chain"/>
    <property type="match status" value="1"/>
</dbReference>
<evidence type="ECO:0000259" key="4">
    <source>
        <dbReference type="Pfam" id="PF05118"/>
    </source>
</evidence>
<dbReference type="Gene3D" id="1.25.40.10">
    <property type="entry name" value="Tetratricopeptide repeat domain"/>
    <property type="match status" value="1"/>
</dbReference>
<dbReference type="PANTHER" id="PTHR46332:SF5">
    <property type="entry name" value="ASPARTATE BETA-HYDROXYLASE DOMAIN CONTAINING 2"/>
    <property type="match status" value="1"/>
</dbReference>
<accession>A0A4R6QSA1</accession>
<dbReference type="PANTHER" id="PTHR46332">
    <property type="entry name" value="ASPARTATE BETA-HYDROXYLASE DOMAIN-CONTAINING PROTEIN 2"/>
    <property type="match status" value="1"/>
</dbReference>
<evidence type="ECO:0000313" key="6">
    <source>
        <dbReference type="Proteomes" id="UP000295361"/>
    </source>
</evidence>
<evidence type="ECO:0000256" key="2">
    <source>
        <dbReference type="ARBA" id="ARBA00022964"/>
    </source>
</evidence>
<gene>
    <name evidence="5" type="ORF">DES47_101462</name>
</gene>
<organism evidence="5 6">
    <name type="scientific">Roseateles toxinivorans</name>
    <dbReference type="NCBI Taxonomy" id="270368"/>
    <lineage>
        <taxon>Bacteria</taxon>
        <taxon>Pseudomonadati</taxon>
        <taxon>Pseudomonadota</taxon>
        <taxon>Betaproteobacteria</taxon>
        <taxon>Burkholderiales</taxon>
        <taxon>Sphaerotilaceae</taxon>
        <taxon>Roseateles</taxon>
    </lineage>
</organism>
<evidence type="ECO:0000256" key="1">
    <source>
        <dbReference type="ARBA" id="ARBA00007730"/>
    </source>
</evidence>
<dbReference type="SMART" id="SM00028">
    <property type="entry name" value="TPR"/>
    <property type="match status" value="4"/>
</dbReference>
<dbReference type="InterPro" id="IPR007803">
    <property type="entry name" value="Asp/Arg/Pro-Hydrxlase"/>
</dbReference>
<comment type="caution">
    <text evidence="5">The sequence shown here is derived from an EMBL/GenBank/DDBJ whole genome shotgun (WGS) entry which is preliminary data.</text>
</comment>
<sequence>MHNPHTQAEQIRQLEAEAAQCLQSGRPDLALSHWQSALELDPNHVRVLMALGQHAFRSGETLAARKLMERVVAIDGRDCQQWVNLALACQRLQDEAGEEDAIRGALRVDPGDLLALIQRASLFERQGKTHQAAKAHGAVLSASPPLERLHVHLRPAVTKAMAFRERYDREFGAFLDRYLEPTYQAFAGERMNRFRDSLDIMVGRKRRFDSQPATYYYPNLAPTEFFERSDFPWLDQVEAATDEIRSEFLDILHAEEGFTPYLTYPDDVPHFQFAELNNSPRWSAFHIYENGGLVEANAPKCPKTVAMLAGCPQPSQAGRTPTAMFSLLKPNTRIPAHTGVTNARLVTHLPLIVPEHCGFRVGNETRAWVPGKAWVFDDTIEHEAWNNSDKLRVVLIFDIWHPQLSLAERALISAMSEATNAFSAEEGSFGL</sequence>
<dbReference type="Pfam" id="PF14559">
    <property type="entry name" value="TPR_19"/>
    <property type="match status" value="1"/>
</dbReference>
<keyword evidence="2" id="KW-0223">Dioxygenase</keyword>
<dbReference type="InterPro" id="IPR019734">
    <property type="entry name" value="TPR_rpt"/>
</dbReference>
<proteinExistence type="inferred from homology"/>
<dbReference type="SUPFAM" id="SSF51197">
    <property type="entry name" value="Clavaminate synthase-like"/>
    <property type="match status" value="1"/>
</dbReference>
<protein>
    <submittedName>
        <fullName evidence="5">Aspartyl/asparaginyl beta-hydroxylase</fullName>
    </submittedName>
</protein>
<dbReference type="EMBL" id="SNXS01000001">
    <property type="protein sequence ID" value="TDP74404.1"/>
    <property type="molecule type" value="Genomic_DNA"/>
</dbReference>
<dbReference type="SUPFAM" id="SSF48452">
    <property type="entry name" value="TPR-like"/>
    <property type="match status" value="1"/>
</dbReference>
<evidence type="ECO:0000256" key="3">
    <source>
        <dbReference type="ARBA" id="ARBA00023002"/>
    </source>
</evidence>
<dbReference type="InParanoid" id="A0A4R6QSA1"/>
<dbReference type="GO" id="GO:0016020">
    <property type="term" value="C:membrane"/>
    <property type="evidence" value="ECO:0007669"/>
    <property type="project" value="TreeGrafter"/>
</dbReference>